<accession>M9THW1</accession>
<evidence type="ECO:0000256" key="8">
    <source>
        <dbReference type="ARBA" id="ARBA00022848"/>
    </source>
</evidence>
<evidence type="ECO:0000256" key="14">
    <source>
        <dbReference type="RuleBase" id="RU000461"/>
    </source>
</evidence>
<dbReference type="PRINTS" id="PR00385">
    <property type="entry name" value="P450"/>
</dbReference>
<comment type="similarity">
    <text evidence="4 14">Belongs to the cytochrome P450 family.</text>
</comment>
<keyword evidence="12 15" id="KW-0472">Membrane</keyword>
<dbReference type="GO" id="GO:0005506">
    <property type="term" value="F:iron ion binding"/>
    <property type="evidence" value="ECO:0007669"/>
    <property type="project" value="InterPro"/>
</dbReference>
<organism evidence="16">
    <name type="scientific">Dastarcus helophoroides</name>
    <dbReference type="NCBI Taxonomy" id="1169899"/>
    <lineage>
        <taxon>Eukaryota</taxon>
        <taxon>Metazoa</taxon>
        <taxon>Ecdysozoa</taxon>
        <taxon>Arthropoda</taxon>
        <taxon>Hexapoda</taxon>
        <taxon>Insecta</taxon>
        <taxon>Pterygota</taxon>
        <taxon>Neoptera</taxon>
        <taxon>Endopterygota</taxon>
        <taxon>Coleoptera</taxon>
        <taxon>Polyphaga</taxon>
        <taxon>Cucujiformia</taxon>
        <taxon>Coccinelloidea</taxon>
        <taxon>Bothrideridae</taxon>
        <taxon>Dastarcus</taxon>
    </lineage>
</organism>
<dbReference type="EMBL" id="KC683905">
    <property type="protein sequence ID" value="AGJ51946.1"/>
    <property type="molecule type" value="mRNA"/>
</dbReference>
<proteinExistence type="evidence at transcript level"/>
<keyword evidence="10 13" id="KW-0408">Iron</keyword>
<keyword evidence="9 14" id="KW-0560">Oxidoreductase</keyword>
<dbReference type="InterPro" id="IPR017972">
    <property type="entry name" value="Cyt_P450_CS"/>
</dbReference>
<evidence type="ECO:0000256" key="4">
    <source>
        <dbReference type="ARBA" id="ARBA00010617"/>
    </source>
</evidence>
<dbReference type="InterPro" id="IPR002401">
    <property type="entry name" value="Cyt_P450_E_grp-I"/>
</dbReference>
<dbReference type="SUPFAM" id="SSF48264">
    <property type="entry name" value="Cytochrome P450"/>
    <property type="match status" value="1"/>
</dbReference>
<dbReference type="GO" id="GO:0005789">
    <property type="term" value="C:endoplasmic reticulum membrane"/>
    <property type="evidence" value="ECO:0007669"/>
    <property type="project" value="UniProtKB-SubCell"/>
</dbReference>
<feature type="transmembrane region" description="Helical" evidence="15">
    <location>
        <begin position="7"/>
        <end position="26"/>
    </location>
</feature>
<evidence type="ECO:0000256" key="3">
    <source>
        <dbReference type="ARBA" id="ARBA00004406"/>
    </source>
</evidence>
<evidence type="ECO:0000256" key="5">
    <source>
        <dbReference type="ARBA" id="ARBA00022617"/>
    </source>
</evidence>
<dbReference type="Pfam" id="PF00067">
    <property type="entry name" value="p450"/>
    <property type="match status" value="1"/>
</dbReference>
<dbReference type="Gene3D" id="1.10.630.10">
    <property type="entry name" value="Cytochrome P450"/>
    <property type="match status" value="1"/>
</dbReference>
<keyword evidence="11 14" id="KW-0503">Monooxygenase</keyword>
<comment type="subcellular location">
    <subcellularLocation>
        <location evidence="3">Endoplasmic reticulum membrane</location>
        <topology evidence="3">Peripheral membrane protein</topology>
    </subcellularLocation>
    <subcellularLocation>
        <location evidence="2">Microsome membrane</location>
        <topology evidence="2">Peripheral membrane protein</topology>
    </subcellularLocation>
</comment>
<sequence>MALCDCLCFNTVAVFIGIATLLYFYIKKSYQYWSNKNIPYIDPRLLLGNFPNPLTTKRHIGLIIKDYYDDMKQKGHRHFGMYFWLRPIYTPIALDEVKNILTKDFQHFVDRGTFYNERDDPLSAHLFAIGGVKWRNLRMKLTPTFTSGKMRGMFQTLVHSGVFMEKAMDKLHEEKQAVDIKEILGCFTTDIIGSCAFGLECNSFTEPDSPFRRYGKKIFQSTLWRRIVVSLGINFPKFGKLVGLKFVEKDVSDFFMKIVRDAIAYRTKNNIVRKDFLQLLIELMKKDDDGNYAHDGKSLTFEEVAAQSFVFFIAGFETSSTTMTFALFELAQNQDIQEKVRSEVNEVLKRYNGEITYDAINDMKYMSQVIDETLRKYPPLAFITRQCVKDYKIPGEDTILETGTRVFIPILGIHYDKEHYREPEKFDPERFSEENSQKRHQYAHIPFGEGPRMCIGMRFGIMQSKVGLTVLLKNYRFTLNTKTQLPLELNNKSFILAAKGDIWLNIEKIK</sequence>
<dbReference type="GO" id="GO:0004497">
    <property type="term" value="F:monooxygenase activity"/>
    <property type="evidence" value="ECO:0007669"/>
    <property type="project" value="UniProtKB-KW"/>
</dbReference>
<keyword evidence="15" id="KW-1133">Transmembrane helix</keyword>
<dbReference type="AlphaFoldDB" id="M9THW1"/>
<name>M9THW1_9CUCU</name>
<dbReference type="PROSITE" id="PS00086">
    <property type="entry name" value="CYTOCHROME_P450"/>
    <property type="match status" value="1"/>
</dbReference>
<evidence type="ECO:0000313" key="16">
    <source>
        <dbReference type="EMBL" id="AGJ51946.1"/>
    </source>
</evidence>
<dbReference type="PANTHER" id="PTHR24292">
    <property type="entry name" value="CYTOCHROME P450"/>
    <property type="match status" value="1"/>
</dbReference>
<dbReference type="FunFam" id="1.10.630.10:FF:000042">
    <property type="entry name" value="Cytochrome P450"/>
    <property type="match status" value="1"/>
</dbReference>
<dbReference type="InterPro" id="IPR050476">
    <property type="entry name" value="Insect_CytP450_Detox"/>
</dbReference>
<dbReference type="CDD" id="cd11056">
    <property type="entry name" value="CYP6-like"/>
    <property type="match status" value="1"/>
</dbReference>
<evidence type="ECO:0000256" key="7">
    <source>
        <dbReference type="ARBA" id="ARBA00022824"/>
    </source>
</evidence>
<dbReference type="PANTHER" id="PTHR24292:SF100">
    <property type="entry name" value="CYTOCHROME P450 6A16, ISOFORM B-RELATED"/>
    <property type="match status" value="1"/>
</dbReference>
<keyword evidence="7" id="KW-0256">Endoplasmic reticulum</keyword>
<comment type="cofactor">
    <cofactor evidence="1 13">
        <name>heme</name>
        <dbReference type="ChEBI" id="CHEBI:30413"/>
    </cofactor>
</comment>
<evidence type="ECO:0000256" key="10">
    <source>
        <dbReference type="ARBA" id="ARBA00023004"/>
    </source>
</evidence>
<dbReference type="GO" id="GO:0020037">
    <property type="term" value="F:heme binding"/>
    <property type="evidence" value="ECO:0007669"/>
    <property type="project" value="InterPro"/>
</dbReference>
<dbReference type="InterPro" id="IPR036396">
    <property type="entry name" value="Cyt_P450_sf"/>
</dbReference>
<evidence type="ECO:0000256" key="15">
    <source>
        <dbReference type="SAM" id="Phobius"/>
    </source>
</evidence>
<evidence type="ECO:0000256" key="6">
    <source>
        <dbReference type="ARBA" id="ARBA00022723"/>
    </source>
</evidence>
<dbReference type="GO" id="GO:0016705">
    <property type="term" value="F:oxidoreductase activity, acting on paired donors, with incorporation or reduction of molecular oxygen"/>
    <property type="evidence" value="ECO:0007669"/>
    <property type="project" value="InterPro"/>
</dbReference>
<keyword evidence="5 13" id="KW-0349">Heme</keyword>
<reference evidence="16" key="1">
    <citation type="submission" date="2013-02" db="EMBL/GenBank/DDBJ databases">
        <title>Characterization of Two Novel P450 Genes CYP6BQ21 and CYP6BQ22 and Their Expression Level in Dastarcus Helophoroides.</title>
        <authorList>
            <person name="Wang H.D."/>
            <person name="Li M.L."/>
        </authorList>
    </citation>
    <scope>NUCLEOTIDE SEQUENCE</scope>
</reference>
<dbReference type="InterPro" id="IPR001128">
    <property type="entry name" value="Cyt_P450"/>
</dbReference>
<evidence type="ECO:0000256" key="12">
    <source>
        <dbReference type="ARBA" id="ARBA00023136"/>
    </source>
</evidence>
<protein>
    <submittedName>
        <fullName evidence="16">Cytochrome P450 CYP6BK18</fullName>
    </submittedName>
</protein>
<evidence type="ECO:0000256" key="9">
    <source>
        <dbReference type="ARBA" id="ARBA00023002"/>
    </source>
</evidence>
<evidence type="ECO:0000256" key="2">
    <source>
        <dbReference type="ARBA" id="ARBA00004174"/>
    </source>
</evidence>
<keyword evidence="6 13" id="KW-0479">Metal-binding</keyword>
<keyword evidence="8" id="KW-0492">Microsome</keyword>
<feature type="binding site" description="axial binding residue" evidence="13">
    <location>
        <position position="454"/>
    </location>
    <ligand>
        <name>heme</name>
        <dbReference type="ChEBI" id="CHEBI:30413"/>
    </ligand>
    <ligandPart>
        <name>Fe</name>
        <dbReference type="ChEBI" id="CHEBI:18248"/>
    </ligandPart>
</feature>
<evidence type="ECO:0000256" key="13">
    <source>
        <dbReference type="PIRSR" id="PIRSR602401-1"/>
    </source>
</evidence>
<keyword evidence="15" id="KW-0812">Transmembrane</keyword>
<evidence type="ECO:0000256" key="11">
    <source>
        <dbReference type="ARBA" id="ARBA00023033"/>
    </source>
</evidence>
<dbReference type="PRINTS" id="PR00463">
    <property type="entry name" value="EP450I"/>
</dbReference>
<evidence type="ECO:0000256" key="1">
    <source>
        <dbReference type="ARBA" id="ARBA00001971"/>
    </source>
</evidence>